<name>A0A067KQU5_JATCU</name>
<dbReference type="Gene3D" id="3.40.850.10">
    <property type="entry name" value="Kinesin motor domain"/>
    <property type="match status" value="1"/>
</dbReference>
<dbReference type="GO" id="GO:0003777">
    <property type="term" value="F:microtubule motor activity"/>
    <property type="evidence" value="ECO:0007669"/>
    <property type="project" value="InterPro"/>
</dbReference>
<keyword evidence="1" id="KW-0505">Motor protein</keyword>
<dbReference type="Pfam" id="PF00225">
    <property type="entry name" value="Kinesin"/>
    <property type="match status" value="1"/>
</dbReference>
<keyword evidence="5" id="KW-1185">Reference proteome</keyword>
<gene>
    <name evidence="4" type="ORF">JCGZ_11963</name>
</gene>
<accession>A0A067KQU5</accession>
<evidence type="ECO:0000313" key="5">
    <source>
        <dbReference type="Proteomes" id="UP000027138"/>
    </source>
</evidence>
<dbReference type="SUPFAM" id="SSF52540">
    <property type="entry name" value="P-loop containing nucleoside triphosphate hydrolases"/>
    <property type="match status" value="1"/>
</dbReference>
<dbReference type="PROSITE" id="PS50067">
    <property type="entry name" value="KINESIN_MOTOR_2"/>
    <property type="match status" value="1"/>
</dbReference>
<dbReference type="InterPro" id="IPR001752">
    <property type="entry name" value="Kinesin_motor_dom"/>
</dbReference>
<sequence length="54" mass="6199">MSKEEFDPQKRVYEGMAKPLVESVLNGYNRTVMAYGQTDTLVDWASKLVSWSEL</sequence>
<dbReference type="InterPro" id="IPR036961">
    <property type="entry name" value="Kinesin_motor_dom_sf"/>
</dbReference>
<evidence type="ECO:0000313" key="4">
    <source>
        <dbReference type="EMBL" id="KDP34650.1"/>
    </source>
</evidence>
<protein>
    <recommendedName>
        <fullName evidence="3">Kinesin motor domain-containing protein</fullName>
    </recommendedName>
</protein>
<comment type="caution">
    <text evidence="2">Lacks conserved residue(s) required for the propagation of feature annotation.</text>
</comment>
<dbReference type="EMBL" id="KK914515">
    <property type="protein sequence ID" value="KDP34650.1"/>
    <property type="molecule type" value="Genomic_DNA"/>
</dbReference>
<comment type="similarity">
    <text evidence="2">Belongs to the TRAFAC class myosin-kinesin ATPase superfamily. Kinesin family.</text>
</comment>
<dbReference type="OrthoDB" id="3176171at2759"/>
<proteinExistence type="inferred from homology"/>
<feature type="domain" description="Kinesin motor" evidence="3">
    <location>
        <begin position="1"/>
        <end position="54"/>
    </location>
</feature>
<dbReference type="AlphaFoldDB" id="A0A067KQU5"/>
<evidence type="ECO:0000256" key="2">
    <source>
        <dbReference type="PROSITE-ProRule" id="PRU00283"/>
    </source>
</evidence>
<dbReference type="GO" id="GO:0007018">
    <property type="term" value="P:microtubule-based movement"/>
    <property type="evidence" value="ECO:0007669"/>
    <property type="project" value="InterPro"/>
</dbReference>
<reference evidence="4 5" key="1">
    <citation type="journal article" date="2014" name="PLoS ONE">
        <title>Global Analysis of Gene Expression Profiles in Physic Nut (Jatropha curcas L.) Seedlings Exposed to Salt Stress.</title>
        <authorList>
            <person name="Zhang L."/>
            <person name="Zhang C."/>
            <person name="Wu P."/>
            <person name="Chen Y."/>
            <person name="Li M."/>
            <person name="Jiang H."/>
            <person name="Wu G."/>
        </authorList>
    </citation>
    <scope>NUCLEOTIDE SEQUENCE [LARGE SCALE GENOMIC DNA]</scope>
    <source>
        <strain evidence="5">cv. GZQX0401</strain>
        <tissue evidence="4">Young leaves</tissue>
    </source>
</reference>
<dbReference type="Proteomes" id="UP000027138">
    <property type="component" value="Unassembled WGS sequence"/>
</dbReference>
<dbReference type="InterPro" id="IPR027417">
    <property type="entry name" value="P-loop_NTPase"/>
</dbReference>
<dbReference type="GO" id="GO:0005524">
    <property type="term" value="F:ATP binding"/>
    <property type="evidence" value="ECO:0007669"/>
    <property type="project" value="InterPro"/>
</dbReference>
<dbReference type="STRING" id="180498.A0A067KQU5"/>
<evidence type="ECO:0000256" key="1">
    <source>
        <dbReference type="ARBA" id="ARBA00023175"/>
    </source>
</evidence>
<evidence type="ECO:0000259" key="3">
    <source>
        <dbReference type="PROSITE" id="PS50067"/>
    </source>
</evidence>
<organism evidence="4 5">
    <name type="scientific">Jatropha curcas</name>
    <name type="common">Barbados nut</name>
    <dbReference type="NCBI Taxonomy" id="180498"/>
    <lineage>
        <taxon>Eukaryota</taxon>
        <taxon>Viridiplantae</taxon>
        <taxon>Streptophyta</taxon>
        <taxon>Embryophyta</taxon>
        <taxon>Tracheophyta</taxon>
        <taxon>Spermatophyta</taxon>
        <taxon>Magnoliopsida</taxon>
        <taxon>eudicotyledons</taxon>
        <taxon>Gunneridae</taxon>
        <taxon>Pentapetalae</taxon>
        <taxon>rosids</taxon>
        <taxon>fabids</taxon>
        <taxon>Malpighiales</taxon>
        <taxon>Euphorbiaceae</taxon>
        <taxon>Crotonoideae</taxon>
        <taxon>Jatropheae</taxon>
        <taxon>Jatropha</taxon>
    </lineage>
</organism>
<dbReference type="GO" id="GO:0008017">
    <property type="term" value="F:microtubule binding"/>
    <property type="evidence" value="ECO:0007669"/>
    <property type="project" value="InterPro"/>
</dbReference>